<evidence type="ECO:0000256" key="6">
    <source>
        <dbReference type="HAMAP-Rule" id="MF_01974"/>
    </source>
</evidence>
<evidence type="ECO:0000259" key="8">
    <source>
        <dbReference type="Pfam" id="PF00557"/>
    </source>
</evidence>
<feature type="binding site" evidence="6">
    <location>
        <position position="106"/>
    </location>
    <ligand>
        <name>a divalent metal cation</name>
        <dbReference type="ChEBI" id="CHEBI:60240"/>
        <label>2</label>
        <note>catalytic</note>
    </ligand>
</feature>
<dbReference type="EMBL" id="CP043026">
    <property type="protein sequence ID" value="QEH62307.1"/>
    <property type="molecule type" value="Genomic_DNA"/>
</dbReference>
<dbReference type="NCBIfam" id="TIGR00500">
    <property type="entry name" value="met_pdase_I"/>
    <property type="match status" value="1"/>
</dbReference>
<dbReference type="InterPro" id="IPR000994">
    <property type="entry name" value="Pept_M24"/>
</dbReference>
<dbReference type="Pfam" id="PF00557">
    <property type="entry name" value="Peptidase_M24"/>
    <property type="match status" value="1"/>
</dbReference>
<keyword evidence="10" id="KW-1185">Reference proteome</keyword>
<dbReference type="GO" id="GO:0046872">
    <property type="term" value="F:metal ion binding"/>
    <property type="evidence" value="ECO:0007669"/>
    <property type="project" value="UniProtKB-UniRule"/>
</dbReference>
<feature type="binding site" evidence="6">
    <location>
        <position position="78"/>
    </location>
    <ligand>
        <name>substrate</name>
    </ligand>
</feature>
<dbReference type="Proteomes" id="UP000323144">
    <property type="component" value="Chromosome"/>
</dbReference>
<feature type="domain" description="Peptidase M24" evidence="8">
    <location>
        <begin position="12"/>
        <end position="241"/>
    </location>
</feature>
<keyword evidence="3 6" id="KW-0645">Protease</keyword>
<dbReference type="PROSITE" id="PS00680">
    <property type="entry name" value="MAP_1"/>
    <property type="match status" value="1"/>
</dbReference>
<protein>
    <recommendedName>
        <fullName evidence="6 7">Methionine aminopeptidase</fullName>
        <shortName evidence="6">MAP</shortName>
        <shortName evidence="6">MetAP</shortName>
        <ecNumber evidence="6 7">3.4.11.18</ecNumber>
    </recommendedName>
    <alternativeName>
        <fullName evidence="6">Peptidase M</fullName>
    </alternativeName>
</protein>
<dbReference type="RefSeq" id="WP_166508669.1">
    <property type="nucleotide sequence ID" value="NZ_CP043026.1"/>
</dbReference>
<dbReference type="InterPro" id="IPR002467">
    <property type="entry name" value="Pept_M24A_MAP1"/>
</dbReference>
<comment type="cofactor">
    <cofactor evidence="6">
        <name>Co(2+)</name>
        <dbReference type="ChEBI" id="CHEBI:48828"/>
    </cofactor>
    <cofactor evidence="6">
        <name>Zn(2+)</name>
        <dbReference type="ChEBI" id="CHEBI:29105"/>
    </cofactor>
    <cofactor evidence="6">
        <name>Mn(2+)</name>
        <dbReference type="ChEBI" id="CHEBI:29035"/>
    </cofactor>
    <cofactor evidence="6">
        <name>Fe(2+)</name>
        <dbReference type="ChEBI" id="CHEBI:29033"/>
    </cofactor>
    <text evidence="6">Binds 2 divalent metal cations per subunit. Has a high-affinity and a low affinity metal-binding site. The true nature of the physiological cofactor is under debate. The enzyme is active with cobalt, zinc, manganese or divalent iron ions. Most likely, methionine aminopeptidases function as mononuclear Fe(2+)-metalloproteases under physiological conditions, and the catalytically relevant metal-binding site has been assigned to the histidine-containing high-affinity site.</text>
</comment>
<dbReference type="PANTHER" id="PTHR43330">
    <property type="entry name" value="METHIONINE AMINOPEPTIDASE"/>
    <property type="match status" value="1"/>
</dbReference>
<dbReference type="InterPro" id="IPR036005">
    <property type="entry name" value="Creatinase/aminopeptidase-like"/>
</dbReference>
<comment type="subunit">
    <text evidence="6">Monomer.</text>
</comment>
<dbReference type="GO" id="GO:0004239">
    <property type="term" value="F:initiator methionyl aminopeptidase activity"/>
    <property type="evidence" value="ECO:0007669"/>
    <property type="project" value="UniProtKB-UniRule"/>
</dbReference>
<name>A0A5B9Y7K6_9MOLU</name>
<evidence type="ECO:0000256" key="5">
    <source>
        <dbReference type="ARBA" id="ARBA00022801"/>
    </source>
</evidence>
<dbReference type="InterPro" id="IPR001714">
    <property type="entry name" value="Pept_M24_MAP"/>
</dbReference>
<dbReference type="GO" id="GO:0005829">
    <property type="term" value="C:cytosol"/>
    <property type="evidence" value="ECO:0007669"/>
    <property type="project" value="TreeGrafter"/>
</dbReference>
<evidence type="ECO:0000256" key="3">
    <source>
        <dbReference type="ARBA" id="ARBA00022670"/>
    </source>
</evidence>
<sequence>MAITIKNAEQIEKMKVAGKVLGNAMYNLKQMIKPGVNCLELDKYFIDYITSKGCKSNFKNYYGYPAHICISINEQLIHGIPQNRVIQEGDIVSIDAGCIFDGYHADSAFTLICGDKFDKKYDKLVEVTEKSLYLAIEQVRAGVRIGTISSAVQTYVEENGFQLPTDYSGHGIGVEMHEDPFVPNVGVKDTGMRLIPGMTICIEPMVQIGTAKTVVGDDDWTVSSADGSMTAHFEHTILVTNGDPEILTLHKPEEEIK</sequence>
<comment type="function">
    <text evidence="1 6">Removes the N-terminal methionine from nascent proteins. The N-terminal methionine is often cleaved when the second residue in the primary sequence is small and uncharged (Met-Ala-, Cys, Gly, Pro, Ser, Thr, or Val). Requires deformylation of the N(alpha)-formylated initiator methionine before it can be hydrolyzed.</text>
</comment>
<proteinExistence type="inferred from homology"/>
<feature type="binding site" evidence="6">
    <location>
        <position position="106"/>
    </location>
    <ligand>
        <name>a divalent metal cation</name>
        <dbReference type="ChEBI" id="CHEBI:60240"/>
        <label>1</label>
    </ligand>
</feature>
<dbReference type="CDD" id="cd01086">
    <property type="entry name" value="MetAP1"/>
    <property type="match status" value="1"/>
</dbReference>
<feature type="binding site" evidence="6">
    <location>
        <position position="170"/>
    </location>
    <ligand>
        <name>a divalent metal cation</name>
        <dbReference type="ChEBI" id="CHEBI:60240"/>
        <label>2</label>
        <note>catalytic</note>
    </ligand>
</feature>
<dbReference type="SUPFAM" id="SSF55920">
    <property type="entry name" value="Creatinase/aminopeptidase"/>
    <property type="match status" value="1"/>
</dbReference>
<organism evidence="9 10">
    <name type="scientific">Spiroplasma chinense</name>
    <dbReference type="NCBI Taxonomy" id="216932"/>
    <lineage>
        <taxon>Bacteria</taxon>
        <taxon>Bacillati</taxon>
        <taxon>Mycoplasmatota</taxon>
        <taxon>Mollicutes</taxon>
        <taxon>Entomoplasmatales</taxon>
        <taxon>Spiroplasmataceae</taxon>
        <taxon>Spiroplasma</taxon>
    </lineage>
</organism>
<feature type="binding site" evidence="6">
    <location>
        <position position="203"/>
    </location>
    <ligand>
        <name>a divalent metal cation</name>
        <dbReference type="ChEBI" id="CHEBI:60240"/>
        <label>2</label>
        <note>catalytic</note>
    </ligand>
</feature>
<evidence type="ECO:0000256" key="2">
    <source>
        <dbReference type="ARBA" id="ARBA00022438"/>
    </source>
</evidence>
<keyword evidence="2 6" id="KW-0031">Aminopeptidase</keyword>
<evidence type="ECO:0000256" key="4">
    <source>
        <dbReference type="ARBA" id="ARBA00022723"/>
    </source>
</evidence>
<dbReference type="GO" id="GO:0006508">
    <property type="term" value="P:proteolysis"/>
    <property type="evidence" value="ECO:0007669"/>
    <property type="project" value="UniProtKB-KW"/>
</dbReference>
<dbReference type="PRINTS" id="PR00599">
    <property type="entry name" value="MAPEPTIDASE"/>
</dbReference>
<dbReference type="PANTHER" id="PTHR43330:SF27">
    <property type="entry name" value="METHIONINE AMINOPEPTIDASE"/>
    <property type="match status" value="1"/>
</dbReference>
<comment type="catalytic activity">
    <reaction evidence="6 7">
        <text>Release of N-terminal amino acids, preferentially methionine, from peptides and arylamides.</text>
        <dbReference type="EC" id="3.4.11.18"/>
    </reaction>
</comment>
<dbReference type="Gene3D" id="3.90.230.10">
    <property type="entry name" value="Creatinase/methionine aminopeptidase superfamily"/>
    <property type="match status" value="1"/>
</dbReference>
<comment type="similarity">
    <text evidence="6">Belongs to the peptidase M24A family. Methionine aminopeptidase type 1 subfamily.</text>
</comment>
<feature type="binding site" evidence="6">
    <location>
        <position position="95"/>
    </location>
    <ligand>
        <name>a divalent metal cation</name>
        <dbReference type="ChEBI" id="CHEBI:60240"/>
        <label>1</label>
    </ligand>
</feature>
<dbReference type="HAMAP" id="MF_01974">
    <property type="entry name" value="MetAP_1"/>
    <property type="match status" value="1"/>
</dbReference>
<keyword evidence="5 6" id="KW-0378">Hydrolase</keyword>
<reference evidence="9 10" key="1">
    <citation type="submission" date="2019-08" db="EMBL/GenBank/DDBJ databases">
        <title>Complete genome sequence of Spiroplasma chinense CCH (DSM 19755).</title>
        <authorList>
            <person name="Shen H.-Y."/>
            <person name="Lin Y.-C."/>
            <person name="Chou L."/>
            <person name="Kuo C.-H."/>
        </authorList>
    </citation>
    <scope>NUCLEOTIDE SEQUENCE [LARGE SCALE GENOMIC DNA]</scope>
    <source>
        <strain evidence="9 10">CCH</strain>
    </source>
</reference>
<feature type="binding site" evidence="6">
    <location>
        <position position="234"/>
    </location>
    <ligand>
        <name>a divalent metal cation</name>
        <dbReference type="ChEBI" id="CHEBI:60240"/>
        <label>2</label>
        <note>catalytic</note>
    </ligand>
</feature>
<feature type="binding site" evidence="6">
    <location>
        <position position="177"/>
    </location>
    <ligand>
        <name>substrate</name>
    </ligand>
</feature>
<dbReference type="GO" id="GO:0070006">
    <property type="term" value="F:metalloaminopeptidase activity"/>
    <property type="evidence" value="ECO:0007669"/>
    <property type="project" value="UniProtKB-UniRule"/>
</dbReference>
<evidence type="ECO:0000256" key="7">
    <source>
        <dbReference type="RuleBase" id="RU003653"/>
    </source>
</evidence>
<accession>A0A5B9Y7K6</accession>
<dbReference type="AlphaFoldDB" id="A0A5B9Y7K6"/>
<feature type="binding site" evidence="6">
    <location>
        <position position="234"/>
    </location>
    <ligand>
        <name>a divalent metal cation</name>
        <dbReference type="ChEBI" id="CHEBI:60240"/>
        <label>1</label>
    </ligand>
</feature>
<evidence type="ECO:0000256" key="1">
    <source>
        <dbReference type="ARBA" id="ARBA00002521"/>
    </source>
</evidence>
<dbReference type="EC" id="3.4.11.18" evidence="6 7"/>
<dbReference type="KEGG" id="schi:SCHIN_v1c11140"/>
<evidence type="ECO:0000313" key="9">
    <source>
        <dbReference type="EMBL" id="QEH62307.1"/>
    </source>
</evidence>
<evidence type="ECO:0000313" key="10">
    <source>
        <dbReference type="Proteomes" id="UP000323144"/>
    </source>
</evidence>
<keyword evidence="4 6" id="KW-0479">Metal-binding</keyword>
<gene>
    <name evidence="6 9" type="primary">map</name>
    <name evidence="9" type="ORF">SCHIN_v1c11140</name>
</gene>